<protein>
    <submittedName>
        <fullName evidence="2">Uncharacterized protein</fullName>
    </submittedName>
</protein>
<evidence type="ECO:0000256" key="1">
    <source>
        <dbReference type="SAM" id="MobiDB-lite"/>
    </source>
</evidence>
<accession>A0AAW0Q9H7</accession>
<name>A0AAW0Q9H7_9PEZI</name>
<dbReference type="AlphaFoldDB" id="A0AAW0Q9H7"/>
<reference evidence="2 3" key="1">
    <citation type="submission" date="2023-01" db="EMBL/GenBank/DDBJ databases">
        <title>Analysis of 21 Apiospora genomes using comparative genomics revels a genus with tremendous synthesis potential of carbohydrate active enzymes and secondary metabolites.</title>
        <authorList>
            <person name="Sorensen T."/>
        </authorList>
    </citation>
    <scope>NUCLEOTIDE SEQUENCE [LARGE SCALE GENOMIC DNA]</scope>
    <source>
        <strain evidence="2 3">CBS 117206</strain>
    </source>
</reference>
<feature type="compositionally biased region" description="Basic and acidic residues" evidence="1">
    <location>
        <begin position="1"/>
        <end position="12"/>
    </location>
</feature>
<organism evidence="2 3">
    <name type="scientific">Apiospora kogelbergensis</name>
    <dbReference type="NCBI Taxonomy" id="1337665"/>
    <lineage>
        <taxon>Eukaryota</taxon>
        <taxon>Fungi</taxon>
        <taxon>Dikarya</taxon>
        <taxon>Ascomycota</taxon>
        <taxon>Pezizomycotina</taxon>
        <taxon>Sordariomycetes</taxon>
        <taxon>Xylariomycetidae</taxon>
        <taxon>Amphisphaeriales</taxon>
        <taxon>Apiosporaceae</taxon>
        <taxon>Apiospora</taxon>
    </lineage>
</organism>
<comment type="caution">
    <text evidence="2">The sequence shown here is derived from an EMBL/GenBank/DDBJ whole genome shotgun (WGS) entry which is preliminary data.</text>
</comment>
<gene>
    <name evidence="2" type="ORF">PG999_010244</name>
</gene>
<evidence type="ECO:0000313" key="3">
    <source>
        <dbReference type="Proteomes" id="UP001392437"/>
    </source>
</evidence>
<evidence type="ECO:0000313" key="2">
    <source>
        <dbReference type="EMBL" id="KAK8099870.1"/>
    </source>
</evidence>
<dbReference type="Proteomes" id="UP001392437">
    <property type="component" value="Unassembled WGS sequence"/>
</dbReference>
<proteinExistence type="predicted"/>
<dbReference type="EMBL" id="JAQQWP010000009">
    <property type="protein sequence ID" value="KAK8099870.1"/>
    <property type="molecule type" value="Genomic_DNA"/>
</dbReference>
<sequence length="387" mass="43121">MKRLASEARKQLPELATNEQRPPSPTSPSEFLRRRYETPGINYGAPRGVPKWFGSNGEANAATCRDLPRALPVWTESVIGRTWTNVLPRNGRTGLPGSSFDAGPYHQDPRHQDLLAVLPWHGGRCCKAAELLDSAPCALHKTLSLVLRPEERTGFVERVMNWRGGWTDDFHLAIDKSGKEWDHVKPEKSSVPWSLDLHGLSHGLRSLTLDKGVQPGLEVFGTCLEDWPFLEMWYMEYDQCIVDTLEPPSEAKLKRIAQYAPDTLGSAHDRFLEGRGGGSAEDARAQAHETVVWLQHGSPIHVDDWAVPVHISAILPNRVARLRERRSRLDAQPPGPERMARCRGEQALQGAQCHDGEEVLHGAQCNGGEGMCHGAQRVTRRKCRGCD</sequence>
<keyword evidence="3" id="KW-1185">Reference proteome</keyword>
<feature type="region of interest" description="Disordered" evidence="1">
    <location>
        <begin position="1"/>
        <end position="32"/>
    </location>
</feature>